<dbReference type="OrthoDB" id="3669582at2"/>
<name>A0A421B1V6_9PSEU</name>
<feature type="region of interest" description="Disordered" evidence="1">
    <location>
        <begin position="443"/>
        <end position="467"/>
    </location>
</feature>
<reference evidence="2 3" key="1">
    <citation type="submission" date="2018-10" db="EMBL/GenBank/DDBJ databases">
        <title>Genomic Encyclopedia of Archaeal and Bacterial Type Strains, Phase II (KMG-II): from individual species to whole genera.</title>
        <authorList>
            <person name="Goeker M."/>
        </authorList>
    </citation>
    <scope>NUCLEOTIDE SEQUENCE [LARGE SCALE GENOMIC DNA]</scope>
    <source>
        <strain evidence="2 3">DSM 45657</strain>
    </source>
</reference>
<comment type="caution">
    <text evidence="2">The sequence shown here is derived from an EMBL/GenBank/DDBJ whole genome shotgun (WGS) entry which is preliminary data.</text>
</comment>
<evidence type="ECO:0000313" key="2">
    <source>
        <dbReference type="EMBL" id="RLK58374.1"/>
    </source>
</evidence>
<organism evidence="2 3">
    <name type="scientific">Actinokineospora cianjurensis</name>
    <dbReference type="NCBI Taxonomy" id="585224"/>
    <lineage>
        <taxon>Bacteria</taxon>
        <taxon>Bacillati</taxon>
        <taxon>Actinomycetota</taxon>
        <taxon>Actinomycetes</taxon>
        <taxon>Pseudonocardiales</taxon>
        <taxon>Pseudonocardiaceae</taxon>
        <taxon>Actinokineospora</taxon>
    </lineage>
</organism>
<protein>
    <recommendedName>
        <fullName evidence="4">CRISPR-associated protein Cst1</fullName>
    </recommendedName>
</protein>
<evidence type="ECO:0008006" key="4">
    <source>
        <dbReference type="Google" id="ProtNLM"/>
    </source>
</evidence>
<dbReference type="AlphaFoldDB" id="A0A421B1V6"/>
<feature type="compositionally biased region" description="Acidic residues" evidence="1">
    <location>
        <begin position="448"/>
        <end position="457"/>
    </location>
</feature>
<sequence length="467" mass="51453">MTGVDLTQSTVVLTAHPLQRVGAYAMAALAGQSGDSRPYPVAPQDFERVMGVVRGDLVRAALLKDSKVPGGFWLKMSYSLFPNTPVNHPSNGRKSASEIEAAVGRWFTRPEAEKWPGTACVLCGRAAVGFYGKADVALAESESYRNSTPRGHAGMSLCWPCLMCFRALPYGCRLTGGPSITVHSWDEPFLRQTVGRQVRRTRRLAVVGDADAVETEAREVTVLTALRDYHGRVRAGVDLMVFNNNNRGQMLEVCSLSQPLAEWLRRVPHEKGWAAVERAQAGKDTPGKVGLARNAFRRPESIFVRAVHALMPAVLAGEREHVRAVVTLLRSFVTEVLLMHDNDLREIDATAAKIALLFGKETSGGKLKGLRAALREPQKLRSWLSTRAVEWAIDPRDDAAAPFVSRRALVLMFGPDPDNPAWFYRQYLLMGVLQELAVAGWRSQHPEDDTDGLDEVDSLSADKETEQ</sequence>
<evidence type="ECO:0000256" key="1">
    <source>
        <dbReference type="SAM" id="MobiDB-lite"/>
    </source>
</evidence>
<accession>A0A421B1V6</accession>
<keyword evidence="3" id="KW-1185">Reference proteome</keyword>
<evidence type="ECO:0000313" key="3">
    <source>
        <dbReference type="Proteomes" id="UP000282454"/>
    </source>
</evidence>
<proteinExistence type="predicted"/>
<dbReference type="EMBL" id="RCDD01000003">
    <property type="protein sequence ID" value="RLK58374.1"/>
    <property type="molecule type" value="Genomic_DNA"/>
</dbReference>
<dbReference type="RefSeq" id="WP_121392799.1">
    <property type="nucleotide sequence ID" value="NZ_RCDD01000003.1"/>
</dbReference>
<gene>
    <name evidence="2" type="ORF">CLV68_4472</name>
</gene>
<dbReference type="Proteomes" id="UP000282454">
    <property type="component" value="Unassembled WGS sequence"/>
</dbReference>